<dbReference type="Proteomes" id="UP001528411">
    <property type="component" value="Unassembled WGS sequence"/>
</dbReference>
<dbReference type="Pfam" id="PF00990">
    <property type="entry name" value="GGDEF"/>
    <property type="match status" value="1"/>
</dbReference>
<sequence>MELNSAILKRNAGLIYGVIILLGTILSGIVYNSTQNIKQNALLLVDHEIKVFERLQNLNSLFIEQELYLNEYYANQNREVYQTNFNATADKVSSDLVELAKVGVGLEYINQLSLIQLETIKLASEFDDNMQLGDASDSKMWDLARTHLEILAMYRIQIKPVIAKITESTNERIVKQYNNTKQSLDTTNQIVLAYSVMIILIAYFVGRAIRTSIMVSVRNRRLALFPERNPNAILSIDVTNEVKYTNPAMLRLLTNLKIDIDEFKEVIAIPLKETKSKVCTNHDQQDKFEVEIGDSTLECNLHWLSDLENWDLHILDITQKKRAEAQMHYQAFHDMETGLFNKNQFLADLEKVCEIDKNSVVGLVEVRHYSHLITRLGLQQTSEIIVQLALLLNKELKTLLQDVPHTLYRTSDKQFSVVVQSDICNREIANLVNKLEKIIETFSFENTVNLELDFGFTCFPEHASEAQTIVKSATIALDSAIKIDHSSLVIFSEQLGDSISKEIELTNDLRVAIEKQQLELYFQPQLDIQKTK</sequence>
<dbReference type="InterPro" id="IPR001633">
    <property type="entry name" value="EAL_dom"/>
</dbReference>
<dbReference type="PROSITE" id="PS50887">
    <property type="entry name" value="GGDEF"/>
    <property type="match status" value="1"/>
</dbReference>
<evidence type="ECO:0000256" key="1">
    <source>
        <dbReference type="SAM" id="Phobius"/>
    </source>
</evidence>
<keyword evidence="1" id="KW-0472">Membrane</keyword>
<dbReference type="RefSeq" id="WP_272179536.1">
    <property type="nucleotide sequence ID" value="NZ_JAQOMS010000002.1"/>
</dbReference>
<evidence type="ECO:0000313" key="4">
    <source>
        <dbReference type="EMBL" id="MDC2887736.1"/>
    </source>
</evidence>
<dbReference type="EMBL" id="JAQOMS010000002">
    <property type="protein sequence ID" value="MDC2887736.1"/>
    <property type="molecule type" value="Genomic_DNA"/>
</dbReference>
<dbReference type="SMART" id="SM00267">
    <property type="entry name" value="GGDEF"/>
    <property type="match status" value="1"/>
</dbReference>
<accession>A0ABT5FAX3</accession>
<dbReference type="Gene3D" id="3.30.70.270">
    <property type="match status" value="1"/>
</dbReference>
<organism evidence="4 5">
    <name type="scientific">Psychrosphaera algicola</name>
    <dbReference type="NCBI Taxonomy" id="3023714"/>
    <lineage>
        <taxon>Bacteria</taxon>
        <taxon>Pseudomonadati</taxon>
        <taxon>Pseudomonadota</taxon>
        <taxon>Gammaproteobacteria</taxon>
        <taxon>Alteromonadales</taxon>
        <taxon>Pseudoalteromonadaceae</taxon>
        <taxon>Psychrosphaera</taxon>
    </lineage>
</organism>
<dbReference type="PANTHER" id="PTHR33121">
    <property type="entry name" value="CYCLIC DI-GMP PHOSPHODIESTERASE PDEF"/>
    <property type="match status" value="1"/>
</dbReference>
<gene>
    <name evidence="4" type="ORF">PN838_01275</name>
</gene>
<protein>
    <submittedName>
        <fullName evidence="4">Diguanylate cyclase</fullName>
        <ecNumber evidence="4">2.7.7.65</ecNumber>
    </submittedName>
</protein>
<feature type="domain" description="GGDEF" evidence="3">
    <location>
        <begin position="357"/>
        <end position="493"/>
    </location>
</feature>
<evidence type="ECO:0000259" key="2">
    <source>
        <dbReference type="PROSITE" id="PS50883"/>
    </source>
</evidence>
<feature type="transmembrane region" description="Helical" evidence="1">
    <location>
        <begin position="191"/>
        <end position="209"/>
    </location>
</feature>
<dbReference type="EC" id="2.7.7.65" evidence="4"/>
<dbReference type="PROSITE" id="PS50883">
    <property type="entry name" value="EAL"/>
    <property type="match status" value="1"/>
</dbReference>
<keyword evidence="4" id="KW-0548">Nucleotidyltransferase</keyword>
<name>A0ABT5FAX3_9GAMM</name>
<dbReference type="InterPro" id="IPR029787">
    <property type="entry name" value="Nucleotide_cyclase"/>
</dbReference>
<comment type="caution">
    <text evidence="4">The sequence shown here is derived from an EMBL/GenBank/DDBJ whole genome shotgun (WGS) entry which is preliminary data.</text>
</comment>
<feature type="transmembrane region" description="Helical" evidence="1">
    <location>
        <begin position="12"/>
        <end position="31"/>
    </location>
</feature>
<dbReference type="InterPro" id="IPR000160">
    <property type="entry name" value="GGDEF_dom"/>
</dbReference>
<keyword evidence="4" id="KW-0808">Transferase</keyword>
<proteinExistence type="predicted"/>
<keyword evidence="1" id="KW-0812">Transmembrane</keyword>
<keyword evidence="1" id="KW-1133">Transmembrane helix</keyword>
<dbReference type="SUPFAM" id="SSF55073">
    <property type="entry name" value="Nucleotide cyclase"/>
    <property type="match status" value="1"/>
</dbReference>
<feature type="domain" description="EAL" evidence="2">
    <location>
        <begin position="502"/>
        <end position="532"/>
    </location>
</feature>
<dbReference type="GO" id="GO:0052621">
    <property type="term" value="F:diguanylate cyclase activity"/>
    <property type="evidence" value="ECO:0007669"/>
    <property type="project" value="UniProtKB-EC"/>
</dbReference>
<keyword evidence="5" id="KW-1185">Reference proteome</keyword>
<evidence type="ECO:0000313" key="5">
    <source>
        <dbReference type="Proteomes" id="UP001528411"/>
    </source>
</evidence>
<evidence type="ECO:0000259" key="3">
    <source>
        <dbReference type="PROSITE" id="PS50887"/>
    </source>
</evidence>
<dbReference type="PANTHER" id="PTHR33121:SF79">
    <property type="entry name" value="CYCLIC DI-GMP PHOSPHODIESTERASE PDED-RELATED"/>
    <property type="match status" value="1"/>
</dbReference>
<dbReference type="InterPro" id="IPR050706">
    <property type="entry name" value="Cyclic-di-GMP_PDE-like"/>
</dbReference>
<reference evidence="4 5" key="1">
    <citation type="submission" date="2023-01" db="EMBL/GenBank/DDBJ databases">
        <title>Psychrosphaera sp. nov., isolated from marine algae.</title>
        <authorList>
            <person name="Bayburt H."/>
            <person name="Choi B.J."/>
            <person name="Kim J.M."/>
            <person name="Choi D.G."/>
            <person name="Jeon C.O."/>
        </authorList>
    </citation>
    <scope>NUCLEOTIDE SEQUENCE [LARGE SCALE GENOMIC DNA]</scope>
    <source>
        <strain evidence="4 5">G1-22</strain>
    </source>
</reference>
<dbReference type="InterPro" id="IPR043128">
    <property type="entry name" value="Rev_trsase/Diguanyl_cyclase"/>
</dbReference>